<dbReference type="PANTHER" id="PTHR30627:SF26">
    <property type="entry name" value="PENICILLIN-BINDING PROTEIN 2B"/>
    <property type="match status" value="1"/>
</dbReference>
<dbReference type="CDD" id="cd06575">
    <property type="entry name" value="PASTA_Pbp2x-like_2"/>
    <property type="match status" value="1"/>
</dbReference>
<dbReference type="SUPFAM" id="SSF56601">
    <property type="entry name" value="beta-lactamase/transpeptidase-like"/>
    <property type="match status" value="1"/>
</dbReference>
<dbReference type="InterPro" id="IPR012338">
    <property type="entry name" value="Beta-lactam/transpept-like"/>
</dbReference>
<dbReference type="Pfam" id="PF03717">
    <property type="entry name" value="PBP_dimer"/>
    <property type="match status" value="1"/>
</dbReference>
<dbReference type="Pfam" id="PF03793">
    <property type="entry name" value="PASTA"/>
    <property type="match status" value="2"/>
</dbReference>
<organism evidence="5 6">
    <name type="scientific">Candidatus Fimiplasma intestinipullorum</name>
    <dbReference type="NCBI Taxonomy" id="2840825"/>
    <lineage>
        <taxon>Bacteria</taxon>
        <taxon>Bacillati</taxon>
        <taxon>Bacillota</taxon>
        <taxon>Clostridia</taxon>
        <taxon>Eubacteriales</taxon>
        <taxon>Candidatus Fimiplasma</taxon>
    </lineage>
</organism>
<dbReference type="Gene3D" id="3.40.710.10">
    <property type="entry name" value="DD-peptidase/beta-lactamase superfamily"/>
    <property type="match status" value="1"/>
</dbReference>
<sequence>MSKNTIYSKIFLALFLFCILLMVFNILYLAGTGKHLISGEDIASYAKNNRSETIQKIKADRGSIYSYDGELLVSDRTAYNVTAYISDQRQGVGDTVAYVDNPDLAAKILAPYVNQDESTVYARLTTDGLWQTTFKCYLNSVEKQALEEELKANNINGIEFDKTATRSYMYKHFSSYLLGLVNTNDDDPTNVVRTGAFGIEAAYEEILAGQDGRIVYQADSDGHAISGGVISEYDAVNGDSIYLSLDSELQNMLETKLDEAMEKSGASKMWCGFMDAHTGRMLAMASRPDFDLTDRSSLENWTDLFLTYAYEVGSVAKPFVYMTAIDQGVYDGSATYQSGTIKVNGTNNTVRDWNYGQGWGTITFDEGLVRSSNTAIVTLLQDKVDFDDYTNRLKQLGFFQSTTIDGLSVAGGVAAYESTDSPYDKVSIGFGQASTYSPIQILKAYSVFANDGRTVEPYFVDRIVKADGTVSYSATGREYSDQIFSSEAVAHVSELMTRVINDEIGTGKTYQSDEVLIMGKTGTGQLYDSSTGTYSSTAYTYTFAGTAPADDPQVVVFIGMEGPDNSANSTYLAEVVKALMPQAVAKVSNTSTNTTTTTSEVTLDSYVNQSTDFARTRLEQTGLNYVIIGDGQSIKKQSPAMGTTVSSASTVYLLTDASSYALPDFTGWSRKDVASYMQLFDIPISFSGTGNVKSQDVAPGTNILEMTELVIELDG</sequence>
<dbReference type="CDD" id="cd06576">
    <property type="entry name" value="PASTA_Pbp2x-like_1"/>
    <property type="match status" value="1"/>
</dbReference>
<evidence type="ECO:0000259" key="4">
    <source>
        <dbReference type="PROSITE" id="PS51178"/>
    </source>
</evidence>
<evidence type="ECO:0000256" key="1">
    <source>
        <dbReference type="ARBA" id="ARBA00004370"/>
    </source>
</evidence>
<dbReference type="InterPro" id="IPR001460">
    <property type="entry name" value="PCN-bd_Tpept"/>
</dbReference>
<protein>
    <submittedName>
        <fullName evidence="5">Penicillin-binding protein</fullName>
    </submittedName>
</protein>
<reference evidence="5" key="2">
    <citation type="journal article" date="2021" name="PeerJ">
        <title>Extensive microbial diversity within the chicken gut microbiome revealed by metagenomics and culture.</title>
        <authorList>
            <person name="Gilroy R."/>
            <person name="Ravi A."/>
            <person name="Getino M."/>
            <person name="Pursley I."/>
            <person name="Horton D.L."/>
            <person name="Alikhan N.F."/>
            <person name="Baker D."/>
            <person name="Gharbi K."/>
            <person name="Hall N."/>
            <person name="Watson M."/>
            <person name="Adriaenssens E.M."/>
            <person name="Foster-Nyarko E."/>
            <person name="Jarju S."/>
            <person name="Secka A."/>
            <person name="Antonio M."/>
            <person name="Oren A."/>
            <person name="Chaudhuri R.R."/>
            <person name="La Ragione R."/>
            <person name="Hildebrand F."/>
            <person name="Pallen M.J."/>
        </authorList>
    </citation>
    <scope>NUCLEOTIDE SEQUENCE</scope>
    <source>
        <strain evidence="5">CHK195-11698</strain>
    </source>
</reference>
<dbReference type="SMART" id="SM00740">
    <property type="entry name" value="PASTA"/>
    <property type="match status" value="2"/>
</dbReference>
<dbReference type="InterPro" id="IPR036138">
    <property type="entry name" value="PBP_dimer_sf"/>
</dbReference>
<dbReference type="GO" id="GO:0005886">
    <property type="term" value="C:plasma membrane"/>
    <property type="evidence" value="ECO:0007669"/>
    <property type="project" value="TreeGrafter"/>
</dbReference>
<comment type="subcellular location">
    <subcellularLocation>
        <location evidence="1">Membrane</location>
    </subcellularLocation>
</comment>
<dbReference type="EMBL" id="DVMJ01000058">
    <property type="protein sequence ID" value="HIU13779.1"/>
    <property type="molecule type" value="Genomic_DNA"/>
</dbReference>
<dbReference type="Proteomes" id="UP000824175">
    <property type="component" value="Unassembled WGS sequence"/>
</dbReference>
<dbReference type="GO" id="GO:0008658">
    <property type="term" value="F:penicillin binding"/>
    <property type="evidence" value="ECO:0007669"/>
    <property type="project" value="InterPro"/>
</dbReference>
<comment type="caution">
    <text evidence="5">The sequence shown here is derived from an EMBL/GenBank/DDBJ whole genome shotgun (WGS) entry which is preliminary data.</text>
</comment>
<dbReference type="SUPFAM" id="SSF56519">
    <property type="entry name" value="Penicillin binding protein dimerisation domain"/>
    <property type="match status" value="1"/>
</dbReference>
<evidence type="ECO:0000256" key="2">
    <source>
        <dbReference type="ARBA" id="ARBA00007171"/>
    </source>
</evidence>
<evidence type="ECO:0000313" key="6">
    <source>
        <dbReference type="Proteomes" id="UP000824175"/>
    </source>
</evidence>
<proteinExistence type="inferred from homology"/>
<accession>A0A9D1L0I0</accession>
<dbReference type="InterPro" id="IPR050515">
    <property type="entry name" value="Beta-lactam/transpept"/>
</dbReference>
<dbReference type="Gene3D" id="3.30.70.2110">
    <property type="match status" value="1"/>
</dbReference>
<reference evidence="5" key="1">
    <citation type="submission" date="2020-10" db="EMBL/GenBank/DDBJ databases">
        <authorList>
            <person name="Gilroy R."/>
        </authorList>
    </citation>
    <scope>NUCLEOTIDE SEQUENCE</scope>
    <source>
        <strain evidence="5">CHK195-11698</strain>
    </source>
</reference>
<dbReference type="Pfam" id="PF00905">
    <property type="entry name" value="Transpeptidase"/>
    <property type="match status" value="1"/>
</dbReference>
<dbReference type="Gene3D" id="2.20.70.70">
    <property type="match status" value="1"/>
</dbReference>
<dbReference type="InterPro" id="IPR005543">
    <property type="entry name" value="PASTA_dom"/>
</dbReference>
<evidence type="ECO:0000313" key="5">
    <source>
        <dbReference type="EMBL" id="HIU13779.1"/>
    </source>
</evidence>
<comment type="similarity">
    <text evidence="2">Belongs to the transpeptidase family.</text>
</comment>
<feature type="domain" description="PASTA" evidence="4">
    <location>
        <begin position="656"/>
        <end position="715"/>
    </location>
</feature>
<dbReference type="GO" id="GO:0071555">
    <property type="term" value="P:cell wall organization"/>
    <property type="evidence" value="ECO:0007669"/>
    <property type="project" value="TreeGrafter"/>
</dbReference>
<dbReference type="Gene3D" id="3.90.1310.10">
    <property type="entry name" value="Penicillin-binding protein 2a (Domain 2)"/>
    <property type="match status" value="1"/>
</dbReference>
<evidence type="ECO:0000256" key="3">
    <source>
        <dbReference type="ARBA" id="ARBA00023136"/>
    </source>
</evidence>
<dbReference type="PANTHER" id="PTHR30627">
    <property type="entry name" value="PEPTIDOGLYCAN D,D-TRANSPEPTIDASE"/>
    <property type="match status" value="1"/>
</dbReference>
<dbReference type="AlphaFoldDB" id="A0A9D1L0I0"/>
<keyword evidence="3" id="KW-0472">Membrane</keyword>
<name>A0A9D1L0I0_9FIRM</name>
<feature type="domain" description="PASTA" evidence="4">
    <location>
        <begin position="597"/>
        <end position="655"/>
    </location>
</feature>
<dbReference type="PROSITE" id="PS51178">
    <property type="entry name" value="PASTA"/>
    <property type="match status" value="2"/>
</dbReference>
<gene>
    <name evidence="5" type="ORF">IAD15_06885</name>
</gene>
<dbReference type="SUPFAM" id="SSF54184">
    <property type="entry name" value="Penicillin-binding protein 2x (pbp-2x), c-terminal domain"/>
    <property type="match status" value="2"/>
</dbReference>
<dbReference type="InterPro" id="IPR005311">
    <property type="entry name" value="PBP_dimer"/>
</dbReference>